<proteinExistence type="predicted"/>
<keyword evidence="3" id="KW-0812">Transmembrane</keyword>
<feature type="transmembrane region" description="Helical" evidence="3">
    <location>
        <begin position="232"/>
        <end position="256"/>
    </location>
</feature>
<feature type="chain" id="PRO_5012056243" description="SH3 domain-containing protein" evidence="4">
    <location>
        <begin position="21"/>
        <end position="382"/>
    </location>
</feature>
<keyword evidence="7" id="KW-1185">Reference proteome</keyword>
<reference evidence="6 7" key="1">
    <citation type="submission" date="2016-07" db="EMBL/GenBank/DDBJ databases">
        <title>Pervasive Adenine N6-methylation of Active Genes in Fungi.</title>
        <authorList>
            <consortium name="DOE Joint Genome Institute"/>
            <person name="Mondo S.J."/>
            <person name="Dannebaum R.O."/>
            <person name="Kuo R.C."/>
            <person name="Labutti K."/>
            <person name="Haridas S."/>
            <person name="Kuo A."/>
            <person name="Salamov A."/>
            <person name="Ahrendt S.R."/>
            <person name="Lipzen A."/>
            <person name="Sullivan W."/>
            <person name="Andreopoulos W.B."/>
            <person name="Clum A."/>
            <person name="Lindquist E."/>
            <person name="Daum C."/>
            <person name="Ramamoorthy G.K."/>
            <person name="Gryganskyi A."/>
            <person name="Culley D."/>
            <person name="Magnuson J.K."/>
            <person name="James T.Y."/>
            <person name="O'Malley M.A."/>
            <person name="Stajich J.E."/>
            <person name="Spatafora J.W."/>
            <person name="Visel A."/>
            <person name="Grigoriev I.V."/>
        </authorList>
    </citation>
    <scope>NUCLEOTIDE SEQUENCE [LARGE SCALE GENOMIC DNA]</scope>
    <source>
        <strain evidence="6 7">CBS 931.73</strain>
    </source>
</reference>
<dbReference type="InParanoid" id="A0A1Y1Z4U7"/>
<comment type="caution">
    <text evidence="6">The sequence shown here is derived from an EMBL/GenBank/DDBJ whole genome shotgun (WGS) entry which is preliminary data.</text>
</comment>
<gene>
    <name evidence="6" type="ORF">K493DRAFT_311126</name>
</gene>
<evidence type="ECO:0000259" key="5">
    <source>
        <dbReference type="PROSITE" id="PS50002"/>
    </source>
</evidence>
<feature type="signal peptide" evidence="4">
    <location>
        <begin position="1"/>
        <end position="20"/>
    </location>
</feature>
<organism evidence="6 7">
    <name type="scientific">Basidiobolus meristosporus CBS 931.73</name>
    <dbReference type="NCBI Taxonomy" id="1314790"/>
    <lineage>
        <taxon>Eukaryota</taxon>
        <taxon>Fungi</taxon>
        <taxon>Fungi incertae sedis</taxon>
        <taxon>Zoopagomycota</taxon>
        <taxon>Entomophthoromycotina</taxon>
        <taxon>Basidiobolomycetes</taxon>
        <taxon>Basidiobolales</taxon>
        <taxon>Basidiobolaceae</taxon>
        <taxon>Basidiobolus</taxon>
    </lineage>
</organism>
<protein>
    <recommendedName>
        <fullName evidence="5">SH3 domain-containing protein</fullName>
    </recommendedName>
</protein>
<dbReference type="Pfam" id="PF14604">
    <property type="entry name" value="SH3_9"/>
    <property type="match status" value="1"/>
</dbReference>
<evidence type="ECO:0000256" key="3">
    <source>
        <dbReference type="SAM" id="Phobius"/>
    </source>
</evidence>
<dbReference type="Gene3D" id="2.30.30.40">
    <property type="entry name" value="SH3 Domains"/>
    <property type="match status" value="1"/>
</dbReference>
<dbReference type="EMBL" id="MCFE01000028">
    <property type="protein sequence ID" value="ORY05134.1"/>
    <property type="molecule type" value="Genomic_DNA"/>
</dbReference>
<keyword evidence="3" id="KW-1133">Transmembrane helix</keyword>
<name>A0A1Y1Z4U7_9FUNG</name>
<dbReference type="SMART" id="SM00326">
    <property type="entry name" value="SH3"/>
    <property type="match status" value="1"/>
</dbReference>
<evidence type="ECO:0000256" key="4">
    <source>
        <dbReference type="SAM" id="SignalP"/>
    </source>
</evidence>
<dbReference type="AlphaFoldDB" id="A0A1Y1Z4U7"/>
<evidence type="ECO:0000256" key="2">
    <source>
        <dbReference type="PROSITE-ProRule" id="PRU00192"/>
    </source>
</evidence>
<keyword evidence="3" id="KW-0472">Membrane</keyword>
<dbReference type="STRING" id="1314790.A0A1Y1Z4U7"/>
<evidence type="ECO:0000313" key="7">
    <source>
        <dbReference type="Proteomes" id="UP000193498"/>
    </source>
</evidence>
<keyword evidence="1 2" id="KW-0728">SH3 domain</keyword>
<evidence type="ECO:0000256" key="1">
    <source>
        <dbReference type="ARBA" id="ARBA00022443"/>
    </source>
</evidence>
<accession>A0A1Y1Z4U7</accession>
<dbReference type="Proteomes" id="UP000193498">
    <property type="component" value="Unassembled WGS sequence"/>
</dbReference>
<sequence length="382" mass="42858">MLKLTLPWLSLPLLISPLQLEQPNCLSLNQSTFCRGAFRNYSLSDDAWIYGKRFANIDGFDYIANTYFGSYADRWNINKKFDCGDNPGWSGDFEPPYRASYECMTLLDKYPSMSCNIDRPVPRLCRSACLAYTDGWAMVIRNQTECSITLDKMAQIIDGMKAECEAYPFNGQEGDCITGMEDQPNTCGYILPEQKYSMCAYCKMYNTTCCQSPATLSCYENPVRRSHHISTAALVCSIVFGCLGGISLVALGFFLYRRRKPSEQPVEDPTPSKEISIPELQDSTAHLNDTRPSVCEYVCEYPYNPALPDELALQVGDVLAIMWMFNDGWAVGKNLTRGGEGAFPMACVTTLQVENLDNSNVSTISNRIPRRISSKRSSNRSL</sequence>
<dbReference type="OrthoDB" id="5340910at2759"/>
<evidence type="ECO:0000313" key="6">
    <source>
        <dbReference type="EMBL" id="ORY05134.1"/>
    </source>
</evidence>
<dbReference type="PROSITE" id="PS50002">
    <property type="entry name" value="SH3"/>
    <property type="match status" value="1"/>
</dbReference>
<keyword evidence="4" id="KW-0732">Signal</keyword>
<dbReference type="SUPFAM" id="SSF50044">
    <property type="entry name" value="SH3-domain"/>
    <property type="match status" value="1"/>
</dbReference>
<dbReference type="InterPro" id="IPR001452">
    <property type="entry name" value="SH3_domain"/>
</dbReference>
<dbReference type="InterPro" id="IPR036028">
    <property type="entry name" value="SH3-like_dom_sf"/>
</dbReference>
<feature type="domain" description="SH3" evidence="5">
    <location>
        <begin position="292"/>
        <end position="353"/>
    </location>
</feature>